<name>A0A166FIF3_9EURY</name>
<keyword evidence="2" id="KW-0378">Hydrolase</keyword>
<dbReference type="RefSeq" id="WP_066970105.1">
    <property type="nucleotide sequence ID" value="NZ_LWMT01000002.1"/>
</dbReference>
<reference evidence="2 3" key="1">
    <citation type="submission" date="2016-04" db="EMBL/GenBank/DDBJ databases">
        <title>Genome sequence of Methanobrevibacter filiformis DSM 11501.</title>
        <authorList>
            <person name="Poehlein A."/>
            <person name="Seedorf H."/>
            <person name="Daniel R."/>
        </authorList>
    </citation>
    <scope>NUCLEOTIDE SEQUENCE [LARGE SCALE GENOMIC DNA]</scope>
    <source>
        <strain evidence="2 3">DSM 11501</strain>
    </source>
</reference>
<dbReference type="Gene3D" id="3.20.20.150">
    <property type="entry name" value="Divalent-metal-dependent TIM barrel enzymes"/>
    <property type="match status" value="1"/>
</dbReference>
<dbReference type="SUPFAM" id="SSF51658">
    <property type="entry name" value="Xylose isomerase-like"/>
    <property type="match status" value="1"/>
</dbReference>
<keyword evidence="2" id="KW-0255">Endonuclease</keyword>
<accession>A0A166FIF3</accession>
<evidence type="ECO:0000313" key="3">
    <source>
        <dbReference type="Proteomes" id="UP000077066"/>
    </source>
</evidence>
<dbReference type="Pfam" id="PF01261">
    <property type="entry name" value="AP_endonuc_2"/>
    <property type="match status" value="1"/>
</dbReference>
<gene>
    <name evidence="2" type="primary">nfo_1</name>
    <name evidence="2" type="ORF">MBFIL_00060</name>
</gene>
<dbReference type="PATRIC" id="fig|55758.3.peg.8"/>
<dbReference type="EMBL" id="LWMT01000002">
    <property type="protein sequence ID" value="KZX17706.1"/>
    <property type="molecule type" value="Genomic_DNA"/>
</dbReference>
<dbReference type="AlphaFoldDB" id="A0A166FIF3"/>
<organism evidence="2 3">
    <name type="scientific">Methanobrevibacter filiformis</name>
    <dbReference type="NCBI Taxonomy" id="55758"/>
    <lineage>
        <taxon>Archaea</taxon>
        <taxon>Methanobacteriati</taxon>
        <taxon>Methanobacteriota</taxon>
        <taxon>Methanomada group</taxon>
        <taxon>Methanobacteria</taxon>
        <taxon>Methanobacteriales</taxon>
        <taxon>Methanobacteriaceae</taxon>
        <taxon>Methanobrevibacter</taxon>
    </lineage>
</organism>
<dbReference type="PANTHER" id="PTHR12110">
    <property type="entry name" value="HYDROXYPYRUVATE ISOMERASE"/>
    <property type="match status" value="1"/>
</dbReference>
<dbReference type="InterPro" id="IPR050312">
    <property type="entry name" value="IolE/XylAMocC-like"/>
</dbReference>
<protein>
    <submittedName>
        <fullName evidence="2">Endonuclease 4</fullName>
        <ecNumber evidence="2">3.1.21.2</ecNumber>
    </submittedName>
</protein>
<evidence type="ECO:0000259" key="1">
    <source>
        <dbReference type="Pfam" id="PF01261"/>
    </source>
</evidence>
<dbReference type="STRING" id="55758.MBFIL_00060"/>
<feature type="domain" description="Xylose isomerase-like TIM barrel" evidence="1">
    <location>
        <begin position="25"/>
        <end position="229"/>
    </location>
</feature>
<comment type="caution">
    <text evidence="2">The sequence shown here is derived from an EMBL/GenBank/DDBJ whole genome shotgun (WGS) entry which is preliminary data.</text>
</comment>
<dbReference type="Proteomes" id="UP000077066">
    <property type="component" value="Unassembled WGS sequence"/>
</dbReference>
<dbReference type="InterPro" id="IPR013022">
    <property type="entry name" value="Xyl_isomerase-like_TIM-brl"/>
</dbReference>
<proteinExistence type="predicted"/>
<dbReference type="EC" id="3.1.21.2" evidence="2"/>
<dbReference type="GO" id="GO:0008833">
    <property type="term" value="F:deoxyribonuclease IV (phage-T4-induced) activity"/>
    <property type="evidence" value="ECO:0007669"/>
    <property type="project" value="UniProtKB-EC"/>
</dbReference>
<dbReference type="PANTHER" id="PTHR12110:SF21">
    <property type="entry name" value="XYLOSE ISOMERASE-LIKE TIM BARREL DOMAIN-CONTAINING PROTEIN"/>
    <property type="match status" value="1"/>
</dbReference>
<dbReference type="OrthoDB" id="59344at2157"/>
<keyword evidence="2" id="KW-0540">Nuclease</keyword>
<keyword evidence="3" id="KW-1185">Reference proteome</keyword>
<dbReference type="InterPro" id="IPR036237">
    <property type="entry name" value="Xyl_isomerase-like_sf"/>
</dbReference>
<sequence length="258" mass="29683">MKLGFSSLALFMKPLKDILEIAIKDKFEIIEILCEGPYLPRYILEHLEELNLKEINEFIELNNIEIFIHSPTIDLNPASMNIGIRQESEKQIKETLEFAHLINAKAVTTHPGIVHRREKRIRDIAIEYTIDTLKHCQDYAEKVGVNLSIENMPKRFSYLASCPQEHEKIVANVGSSATIDWGHVNTYKNPHDFLKVSNILYFHLNDNSAIKDQHLSLGEGNADFSSEFLKQVKYGIIELNSYDNVLKSKEFINKQLQS</sequence>
<evidence type="ECO:0000313" key="2">
    <source>
        <dbReference type="EMBL" id="KZX17706.1"/>
    </source>
</evidence>